<keyword evidence="1" id="KW-0472">Membrane</keyword>
<dbReference type="PROSITE" id="PS51257">
    <property type="entry name" value="PROKAR_LIPOPROTEIN"/>
    <property type="match status" value="1"/>
</dbReference>
<reference evidence="2 3" key="1">
    <citation type="submission" date="2019-06" db="EMBL/GenBank/DDBJ databases">
        <title>Sulfurimonas gotlandica sp. nov., a chemoautotrophic and psychrotolerant epsilonproteobacterium isolated from a pelagic redoxcline, and an emended description of the genus Sulfurimonas.</title>
        <authorList>
            <person name="Wang S."/>
            <person name="Jiang L."/>
            <person name="Shao Z."/>
        </authorList>
    </citation>
    <scope>NUCLEOTIDE SEQUENCE [LARGE SCALE GENOMIC DNA]</scope>
    <source>
        <strain evidence="2 3">S2-6</strain>
    </source>
</reference>
<proteinExistence type="predicted"/>
<feature type="transmembrane region" description="Helical" evidence="1">
    <location>
        <begin position="50"/>
        <end position="73"/>
    </location>
</feature>
<dbReference type="AlphaFoldDB" id="A0A7M1B343"/>
<feature type="transmembrane region" description="Helical" evidence="1">
    <location>
        <begin position="122"/>
        <end position="144"/>
    </location>
</feature>
<feature type="transmembrane region" description="Helical" evidence="1">
    <location>
        <begin position="156"/>
        <end position="176"/>
    </location>
</feature>
<evidence type="ECO:0000313" key="3">
    <source>
        <dbReference type="Proteomes" id="UP000593719"/>
    </source>
</evidence>
<dbReference type="KEGG" id="ssei:FJR45_09025"/>
<organism evidence="2 3">
    <name type="scientific">Sulfurimonas sediminis</name>
    <dbReference type="NCBI Taxonomy" id="2590020"/>
    <lineage>
        <taxon>Bacteria</taxon>
        <taxon>Pseudomonadati</taxon>
        <taxon>Campylobacterota</taxon>
        <taxon>Epsilonproteobacteria</taxon>
        <taxon>Campylobacterales</taxon>
        <taxon>Sulfurimonadaceae</taxon>
        <taxon>Sulfurimonas</taxon>
    </lineage>
</organism>
<keyword evidence="1" id="KW-1133">Transmembrane helix</keyword>
<feature type="transmembrane region" description="Helical" evidence="1">
    <location>
        <begin position="12"/>
        <end position="38"/>
    </location>
</feature>
<accession>A0A7M1B343</accession>
<dbReference type="Proteomes" id="UP000593719">
    <property type="component" value="Chromosome"/>
</dbReference>
<gene>
    <name evidence="2" type="ORF">FJR45_09025</name>
</gene>
<dbReference type="EMBL" id="CP041235">
    <property type="protein sequence ID" value="QOP44075.1"/>
    <property type="molecule type" value="Genomic_DNA"/>
</dbReference>
<protein>
    <submittedName>
        <fullName evidence="2">Uncharacterized protein</fullName>
    </submittedName>
</protein>
<evidence type="ECO:0000313" key="2">
    <source>
        <dbReference type="EMBL" id="QOP44075.1"/>
    </source>
</evidence>
<keyword evidence="1" id="KW-0812">Transmembrane</keyword>
<keyword evidence="3" id="KW-1185">Reference proteome</keyword>
<name>A0A7M1B343_9BACT</name>
<evidence type="ECO:0000256" key="1">
    <source>
        <dbReference type="SAM" id="Phobius"/>
    </source>
</evidence>
<sequence length="186" mass="21815">MSRFYFSIWLQWALKLTLYTALLTFFIAACITLVIYISQGTGTLDSEIKMALLTIFKFWFMVSWNFALLVILFRSLKYIFNKCIQGYMFILLGCSKEETNEEAGKTIDKIGYGDLLKVWRKWFMLMIWTVAGEMIVAVIVMKLFSSYESVFTWFNMYVLHIFILIAGFFSFIVLSVKCKKVQVKKC</sequence>